<protein>
    <recommendedName>
        <fullName evidence="1">IgGFc-binding protein N-terminal domain-containing protein</fullName>
    </recommendedName>
</protein>
<keyword evidence="3" id="KW-1185">Reference proteome</keyword>
<evidence type="ECO:0000259" key="1">
    <source>
        <dbReference type="Pfam" id="PF17517"/>
    </source>
</evidence>
<sequence>MLMPWETFGSEFITLAIGTRISYFIVLAGQDYSEVKFYNSEQHPDSYVLRKRGDYLMRRLDQTESLVKSNESIQMICVQASTCLGEPGELGDTSLSMLVPTQLFYFKYIF</sequence>
<dbReference type="Proteomes" id="UP001233172">
    <property type="component" value="Unassembled WGS sequence"/>
</dbReference>
<dbReference type="AlphaFoldDB" id="A0AAD8C693"/>
<feature type="domain" description="IgGFc-binding protein N-terminal" evidence="1">
    <location>
        <begin position="1"/>
        <end position="110"/>
    </location>
</feature>
<reference evidence="2" key="1">
    <citation type="journal article" date="2023" name="PLoS Negl. Trop. Dis.">
        <title>A genome sequence for Biomphalaria pfeifferi, the major vector snail for the human-infecting parasite Schistosoma mansoni.</title>
        <authorList>
            <person name="Bu L."/>
            <person name="Lu L."/>
            <person name="Laidemitt M.R."/>
            <person name="Zhang S.M."/>
            <person name="Mutuku M."/>
            <person name="Mkoji G."/>
            <person name="Steinauer M."/>
            <person name="Loker E.S."/>
        </authorList>
    </citation>
    <scope>NUCLEOTIDE SEQUENCE</scope>
    <source>
        <strain evidence="2">KasaAsao</strain>
    </source>
</reference>
<dbReference type="EMBL" id="JASAOG010000011">
    <property type="protein sequence ID" value="KAK0066225.1"/>
    <property type="molecule type" value="Genomic_DNA"/>
</dbReference>
<evidence type="ECO:0000313" key="2">
    <source>
        <dbReference type="EMBL" id="KAK0066225.1"/>
    </source>
</evidence>
<comment type="caution">
    <text evidence="2">The sequence shown here is derived from an EMBL/GenBank/DDBJ whole genome shotgun (WGS) entry which is preliminary data.</text>
</comment>
<dbReference type="Pfam" id="PF17517">
    <property type="entry name" value="IgGFc_binding"/>
    <property type="match status" value="1"/>
</dbReference>
<proteinExistence type="predicted"/>
<organism evidence="2 3">
    <name type="scientific">Biomphalaria pfeifferi</name>
    <name type="common">Bloodfluke planorb</name>
    <name type="synonym">Freshwater snail</name>
    <dbReference type="NCBI Taxonomy" id="112525"/>
    <lineage>
        <taxon>Eukaryota</taxon>
        <taxon>Metazoa</taxon>
        <taxon>Spiralia</taxon>
        <taxon>Lophotrochozoa</taxon>
        <taxon>Mollusca</taxon>
        <taxon>Gastropoda</taxon>
        <taxon>Heterobranchia</taxon>
        <taxon>Euthyneura</taxon>
        <taxon>Panpulmonata</taxon>
        <taxon>Hygrophila</taxon>
        <taxon>Lymnaeoidea</taxon>
        <taxon>Planorbidae</taxon>
        <taxon>Biomphalaria</taxon>
    </lineage>
</organism>
<feature type="non-terminal residue" evidence="2">
    <location>
        <position position="110"/>
    </location>
</feature>
<dbReference type="InterPro" id="IPR035234">
    <property type="entry name" value="IgGFc-bd_N"/>
</dbReference>
<accession>A0AAD8C693</accession>
<gene>
    <name evidence="2" type="ORF">Bpfe_004346</name>
</gene>
<reference evidence="2" key="2">
    <citation type="submission" date="2023-04" db="EMBL/GenBank/DDBJ databases">
        <authorList>
            <person name="Bu L."/>
            <person name="Lu L."/>
            <person name="Laidemitt M.R."/>
            <person name="Zhang S.M."/>
            <person name="Mutuku M."/>
            <person name="Mkoji G."/>
            <person name="Steinauer M."/>
            <person name="Loker E.S."/>
        </authorList>
    </citation>
    <scope>NUCLEOTIDE SEQUENCE</scope>
    <source>
        <strain evidence="2">KasaAsao</strain>
        <tissue evidence="2">Whole Snail</tissue>
    </source>
</reference>
<feature type="non-terminal residue" evidence="2">
    <location>
        <position position="1"/>
    </location>
</feature>
<evidence type="ECO:0000313" key="3">
    <source>
        <dbReference type="Proteomes" id="UP001233172"/>
    </source>
</evidence>
<name>A0AAD8C693_BIOPF</name>